<dbReference type="EMBL" id="JBCLYO010000001">
    <property type="protein sequence ID" value="KAL0097626.1"/>
    <property type="molecule type" value="Genomic_DNA"/>
</dbReference>
<reference evidence="8 9" key="1">
    <citation type="submission" date="2024-04" db="EMBL/GenBank/DDBJ databases">
        <title>Symmetric and asymmetric DNA N6-adenine methylation regulates different biological responses in Mucorales.</title>
        <authorList>
            <consortium name="Lawrence Berkeley National Laboratory"/>
            <person name="Lax C."/>
            <person name="Mondo S.J."/>
            <person name="Osorio-Concepcion M."/>
            <person name="Muszewska A."/>
            <person name="Corrochano-Luque M."/>
            <person name="Gutierrez G."/>
            <person name="Riley R."/>
            <person name="Lipzen A."/>
            <person name="Guo J."/>
            <person name="Hundley H."/>
            <person name="Amirebrahimi M."/>
            <person name="Ng V."/>
            <person name="Lorenzo-Gutierrez D."/>
            <person name="Binder U."/>
            <person name="Yang J."/>
            <person name="Song Y."/>
            <person name="Canovas D."/>
            <person name="Navarro E."/>
            <person name="Freitag M."/>
            <person name="Gabaldon T."/>
            <person name="Grigoriev I.V."/>
            <person name="Corrochano L.M."/>
            <person name="Nicolas F.E."/>
            <person name="Garre V."/>
        </authorList>
    </citation>
    <scope>NUCLEOTIDE SEQUENCE [LARGE SCALE GENOMIC DNA]</scope>
    <source>
        <strain evidence="8 9">L51</strain>
    </source>
</reference>
<evidence type="ECO:0000256" key="4">
    <source>
        <dbReference type="ARBA" id="ARBA00023163"/>
    </source>
</evidence>
<feature type="region of interest" description="Disordered" evidence="6">
    <location>
        <begin position="158"/>
        <end position="182"/>
    </location>
</feature>
<organism evidence="8 9">
    <name type="scientific">Phycomyces blakesleeanus</name>
    <dbReference type="NCBI Taxonomy" id="4837"/>
    <lineage>
        <taxon>Eukaryota</taxon>
        <taxon>Fungi</taxon>
        <taxon>Fungi incertae sedis</taxon>
        <taxon>Mucoromycota</taxon>
        <taxon>Mucoromycotina</taxon>
        <taxon>Mucoromycetes</taxon>
        <taxon>Mucorales</taxon>
        <taxon>Phycomycetaceae</taxon>
        <taxon>Phycomyces</taxon>
    </lineage>
</organism>
<comment type="caution">
    <text evidence="8">The sequence shown here is derived from an EMBL/GenBank/DDBJ whole genome shotgun (WGS) entry which is preliminary data.</text>
</comment>
<keyword evidence="3" id="KW-0238">DNA-binding</keyword>
<keyword evidence="2" id="KW-0805">Transcription regulation</keyword>
<dbReference type="Pfam" id="PF25416">
    <property type="entry name" value="GRHL1_C"/>
    <property type="match status" value="1"/>
</dbReference>
<sequence>MRFMLELGYFGPCEQGQYYSVTLKDTETSHADQIVKSTIIIMFNDESHRKVAQSYWKFWLSQQKDAQSARAIDIDTSRSSGVHNAEYSSFDRIAFEWNTKKGAVINIRFNCLSTDFSRIKGVKGIPLRLQMGTQVVGEQHIEKAYCRIKLFRDKGAERKNKDDAKHIERQLEKPRGKNGEPHPLWLTYSQTQPQSIFREVLETPLVGSTDSHLSHTRVSSTNGSLGSPKSNGSVRSISNHITLPPPTTTDIQLSPHSLKRAYPSNYPTHQTLVPDVRSPDGSTNSHSAWFHSQPQATDIDPTYVVQRRRRIAKLSFFARFDANEVHRAIYLEHLTIQELIGKISAKMNINQQVTRIVRHVSKQQQSDELVVCVDDSVVEDIKEEQAMDVDVSQNEDGTLTLILRY</sequence>
<feature type="domain" description="Grh/CP2 DB" evidence="7">
    <location>
        <begin position="1"/>
        <end position="214"/>
    </location>
</feature>
<keyword evidence="4" id="KW-0804">Transcription</keyword>
<dbReference type="PANTHER" id="PTHR11037:SF20">
    <property type="entry name" value="PROTEIN GRAINYHEAD"/>
    <property type="match status" value="1"/>
</dbReference>
<dbReference type="InterPro" id="IPR057520">
    <property type="entry name" value="GRHL1/CP2_C"/>
</dbReference>
<evidence type="ECO:0000256" key="6">
    <source>
        <dbReference type="SAM" id="MobiDB-lite"/>
    </source>
</evidence>
<accession>A0ABR3BFY0</accession>
<keyword evidence="9" id="KW-1185">Reference proteome</keyword>
<keyword evidence="5" id="KW-0539">Nucleus</keyword>
<evidence type="ECO:0000256" key="5">
    <source>
        <dbReference type="ARBA" id="ARBA00023242"/>
    </source>
</evidence>
<evidence type="ECO:0000313" key="9">
    <source>
        <dbReference type="Proteomes" id="UP001448207"/>
    </source>
</evidence>
<dbReference type="Pfam" id="PF04516">
    <property type="entry name" value="CP2"/>
    <property type="match status" value="1"/>
</dbReference>
<dbReference type="InterPro" id="IPR040167">
    <property type="entry name" value="TF_CP2-like"/>
</dbReference>
<feature type="compositionally biased region" description="Basic and acidic residues" evidence="6">
    <location>
        <begin position="158"/>
        <end position="180"/>
    </location>
</feature>
<evidence type="ECO:0000256" key="2">
    <source>
        <dbReference type="ARBA" id="ARBA00023015"/>
    </source>
</evidence>
<proteinExistence type="predicted"/>
<evidence type="ECO:0000256" key="3">
    <source>
        <dbReference type="ARBA" id="ARBA00023125"/>
    </source>
</evidence>
<dbReference type="PROSITE" id="PS51968">
    <property type="entry name" value="GRH_CP2_DB"/>
    <property type="match status" value="1"/>
</dbReference>
<feature type="region of interest" description="Disordered" evidence="6">
    <location>
        <begin position="208"/>
        <end position="253"/>
    </location>
</feature>
<gene>
    <name evidence="8" type="ORF">J3Q64DRAFT_1812558</name>
</gene>
<evidence type="ECO:0000256" key="1">
    <source>
        <dbReference type="ARBA" id="ARBA00004123"/>
    </source>
</evidence>
<dbReference type="PANTHER" id="PTHR11037">
    <property type="entry name" value="TRANSCRIPTION FACTOR CP2"/>
    <property type="match status" value="1"/>
</dbReference>
<feature type="compositionally biased region" description="Polar residues" evidence="6">
    <location>
        <begin position="208"/>
        <end position="241"/>
    </location>
</feature>
<protein>
    <submittedName>
        <fullName evidence="8">CP2 transcription factor-domain-containing protein</fullName>
    </submittedName>
</protein>
<name>A0ABR3BFY0_PHYBL</name>
<evidence type="ECO:0000259" key="7">
    <source>
        <dbReference type="PROSITE" id="PS51968"/>
    </source>
</evidence>
<dbReference type="Proteomes" id="UP001448207">
    <property type="component" value="Unassembled WGS sequence"/>
</dbReference>
<evidence type="ECO:0000313" key="8">
    <source>
        <dbReference type="EMBL" id="KAL0097626.1"/>
    </source>
</evidence>
<comment type="subcellular location">
    <subcellularLocation>
        <location evidence="1">Nucleus</location>
    </subcellularLocation>
</comment>
<dbReference type="InterPro" id="IPR007604">
    <property type="entry name" value="CP2"/>
</dbReference>